<evidence type="ECO:0000256" key="4">
    <source>
        <dbReference type="ARBA" id="ARBA00023163"/>
    </source>
</evidence>
<keyword evidence="8" id="KW-1185">Reference proteome</keyword>
<dbReference type="Pfam" id="PF00319">
    <property type="entry name" value="SRF-TF"/>
    <property type="match status" value="1"/>
</dbReference>
<dbReference type="EMBL" id="LT934119">
    <property type="protein sequence ID" value="VAI12174.1"/>
    <property type="molecule type" value="Genomic_DNA"/>
</dbReference>
<evidence type="ECO:0000313" key="7">
    <source>
        <dbReference type="EMBL" id="VAI12174.1"/>
    </source>
</evidence>
<keyword evidence="3" id="KW-0238">DNA-binding</keyword>
<gene>
    <name evidence="7" type="ORF">TRITD_5Av1G004160</name>
</gene>
<dbReference type="OMA" id="AIGMDTH"/>
<dbReference type="GO" id="GO:0000978">
    <property type="term" value="F:RNA polymerase II cis-regulatory region sequence-specific DNA binding"/>
    <property type="evidence" value="ECO:0007669"/>
    <property type="project" value="TreeGrafter"/>
</dbReference>
<dbReference type="Proteomes" id="UP000324705">
    <property type="component" value="Chromosome 5A"/>
</dbReference>
<dbReference type="GO" id="GO:0000981">
    <property type="term" value="F:DNA-binding transcription factor activity, RNA polymerase II-specific"/>
    <property type="evidence" value="ECO:0007669"/>
    <property type="project" value="TreeGrafter"/>
</dbReference>
<reference evidence="7 8" key="1">
    <citation type="submission" date="2017-09" db="EMBL/GenBank/DDBJ databases">
        <authorList>
            <consortium name="International Durum Wheat Genome Sequencing Consortium (IDWGSC)"/>
            <person name="Milanesi L."/>
        </authorList>
    </citation>
    <scope>NUCLEOTIDE SEQUENCE [LARGE SCALE GENOMIC DNA]</scope>
    <source>
        <strain evidence="8">cv. Svevo</strain>
    </source>
</reference>
<evidence type="ECO:0000259" key="6">
    <source>
        <dbReference type="PROSITE" id="PS50066"/>
    </source>
</evidence>
<dbReference type="Gene3D" id="3.40.1810.10">
    <property type="entry name" value="Transcription factor, MADS-box"/>
    <property type="match status" value="1"/>
</dbReference>
<dbReference type="PRINTS" id="PR00404">
    <property type="entry name" value="MADSDOMAIN"/>
</dbReference>
<keyword evidence="2" id="KW-0805">Transcription regulation</keyword>
<dbReference type="SUPFAM" id="SSF55455">
    <property type="entry name" value="SRF-like"/>
    <property type="match status" value="1"/>
</dbReference>
<dbReference type="SMART" id="SM00432">
    <property type="entry name" value="MADS"/>
    <property type="match status" value="1"/>
</dbReference>
<name>A0A9R0TFZ6_TRITD</name>
<feature type="domain" description="MADS-box" evidence="6">
    <location>
        <begin position="9"/>
        <end position="69"/>
    </location>
</feature>
<dbReference type="InterPro" id="IPR036879">
    <property type="entry name" value="TF_MADSbox_sf"/>
</dbReference>
<keyword evidence="4" id="KW-0804">Transcription</keyword>
<dbReference type="AlphaFoldDB" id="A0A9R0TFZ6"/>
<evidence type="ECO:0000256" key="3">
    <source>
        <dbReference type="ARBA" id="ARBA00023125"/>
    </source>
</evidence>
<proteinExistence type="predicted"/>
<dbReference type="PANTHER" id="PTHR11945:SF629">
    <property type="entry name" value="OS02G0164450 PROTEIN"/>
    <property type="match status" value="1"/>
</dbReference>
<organism evidence="7 8">
    <name type="scientific">Triticum turgidum subsp. durum</name>
    <name type="common">Durum wheat</name>
    <name type="synonym">Triticum durum</name>
    <dbReference type="NCBI Taxonomy" id="4567"/>
    <lineage>
        <taxon>Eukaryota</taxon>
        <taxon>Viridiplantae</taxon>
        <taxon>Streptophyta</taxon>
        <taxon>Embryophyta</taxon>
        <taxon>Tracheophyta</taxon>
        <taxon>Spermatophyta</taxon>
        <taxon>Magnoliopsida</taxon>
        <taxon>Liliopsida</taxon>
        <taxon>Poales</taxon>
        <taxon>Poaceae</taxon>
        <taxon>BOP clade</taxon>
        <taxon>Pooideae</taxon>
        <taxon>Triticodae</taxon>
        <taxon>Triticeae</taxon>
        <taxon>Triticinae</taxon>
        <taxon>Triticum</taxon>
    </lineage>
</organism>
<dbReference type="GO" id="GO:0046983">
    <property type="term" value="F:protein dimerization activity"/>
    <property type="evidence" value="ECO:0007669"/>
    <property type="project" value="InterPro"/>
</dbReference>
<sequence>MAPKRKGGNGRQKTIMRRVEKEGARQVCFAKRRQGLFNKANELAVMCGAEVAAISYSPGGNAFSFGHPSAEAVIDRFLAGGATGVLSATDNNKLKNLHLQHGELRTQLKEVKMRKECIEEAMAKKCVVGDQIAVWLNPKLGDMREEEMMAFAAKLMPVRAAISECANQVLLDLGMENILRALQAPGVPLPQQLIGGSTFEFGSTSTNTRMEMQQMHMAMPPTRGFAIGMDMHHMPMAMPPPGLAYGMNMQQILMSIPPPSGFGAGMEMQQMVMVMSPQPEFIAGTEKQQVTMAMPLPEFPANVEMPPPMGIAAGTEMVQQATGTNMGFPY</sequence>
<keyword evidence="5" id="KW-0539">Nucleus</keyword>
<dbReference type="InterPro" id="IPR002100">
    <property type="entry name" value="TF_MADSbox"/>
</dbReference>
<dbReference type="FunFam" id="3.40.1810.10:FF:000006">
    <property type="entry name" value="Agamous-like MADS-box protein AGL62"/>
    <property type="match status" value="1"/>
</dbReference>
<accession>A0A9R0TFZ6</accession>
<dbReference type="PROSITE" id="PS50066">
    <property type="entry name" value="MADS_BOX_2"/>
    <property type="match status" value="1"/>
</dbReference>
<protein>
    <recommendedName>
        <fullName evidence="6">MADS-box domain-containing protein</fullName>
    </recommendedName>
</protein>
<dbReference type="Gramene" id="TRITD5Av1G004160.2">
    <property type="protein sequence ID" value="TRITD5Av1G004160.2"/>
    <property type="gene ID" value="TRITD5Av1G004160"/>
</dbReference>
<evidence type="ECO:0000256" key="5">
    <source>
        <dbReference type="ARBA" id="ARBA00023242"/>
    </source>
</evidence>
<evidence type="ECO:0000313" key="8">
    <source>
        <dbReference type="Proteomes" id="UP000324705"/>
    </source>
</evidence>
<comment type="subcellular location">
    <subcellularLocation>
        <location evidence="1">Nucleus</location>
    </subcellularLocation>
</comment>
<dbReference type="PANTHER" id="PTHR11945">
    <property type="entry name" value="MADS BOX PROTEIN"/>
    <property type="match status" value="1"/>
</dbReference>
<dbReference type="GO" id="GO:0005634">
    <property type="term" value="C:nucleus"/>
    <property type="evidence" value="ECO:0007669"/>
    <property type="project" value="UniProtKB-SubCell"/>
</dbReference>
<evidence type="ECO:0000256" key="1">
    <source>
        <dbReference type="ARBA" id="ARBA00004123"/>
    </source>
</evidence>
<evidence type="ECO:0000256" key="2">
    <source>
        <dbReference type="ARBA" id="ARBA00023015"/>
    </source>
</evidence>